<gene>
    <name evidence="2" type="ORF">R16034_04852</name>
</gene>
<keyword evidence="1" id="KW-0472">Membrane</keyword>
<evidence type="ECO:0008006" key="4">
    <source>
        <dbReference type="Google" id="ProtNLM"/>
    </source>
</evidence>
<organism evidence="2 3">
    <name type="scientific">Ralstonia edaphi</name>
    <dbReference type="NCBI Taxonomy" id="3058599"/>
    <lineage>
        <taxon>Bacteria</taxon>
        <taxon>Pseudomonadati</taxon>
        <taxon>Pseudomonadota</taxon>
        <taxon>Betaproteobacteria</taxon>
        <taxon>Burkholderiales</taxon>
        <taxon>Burkholderiaceae</taxon>
        <taxon>Ralstonia</taxon>
    </lineage>
</organism>
<feature type="transmembrane region" description="Helical" evidence="1">
    <location>
        <begin position="354"/>
        <end position="376"/>
    </location>
</feature>
<name>A0AB72X763_9RALS</name>
<sequence>MRDSQQEWTGSSWSVLPFESCFSVCTRFAWLNALDRAQLDRLGALTQIKRACTFLAHEMRMASNLQRVLKRSLSLPVEHTLFESSAIGLLGSLFSSSLRICPLCLEVGYHAFWHQCRPLLLCPIHGTVLTEQCMTCAKPLPSFGDAALYARPYACNGCGHPYCGADFTIDAHLDFRLHADRQIERFADISQWFGQLDRTLSWAFFRDDESERYWAARWRLAYDFCGSIVSPPAECMGVEDRMIATWHWANAPARETYHAQGFVNRRESDRVQKVYRSTLLLLKNWLHNRAAARRDAGASRRTLRIGQEGAIELQGDTFELAYLLLRCVLSDDAFAGNHRRLTDDTAGASPGPALAWFVPSFDIPLLALHMVFLWLYTKMMEFVATHTDQCVVSFFEIQDFLARCDSPVLLGNTQHVRQGMIIFRSLPGMPLP</sequence>
<proteinExistence type="predicted"/>
<evidence type="ECO:0000313" key="2">
    <source>
        <dbReference type="EMBL" id="CAJ0744825.1"/>
    </source>
</evidence>
<comment type="caution">
    <text evidence="2">The sequence shown here is derived from an EMBL/GenBank/DDBJ whole genome shotgun (WGS) entry which is preliminary data.</text>
</comment>
<keyword evidence="1" id="KW-1133">Transmembrane helix</keyword>
<evidence type="ECO:0000256" key="1">
    <source>
        <dbReference type="SAM" id="Phobius"/>
    </source>
</evidence>
<reference evidence="2 3" key="1">
    <citation type="submission" date="2023-07" db="EMBL/GenBank/DDBJ databases">
        <authorList>
            <person name="Peeters C."/>
        </authorList>
    </citation>
    <scope>NUCLEOTIDE SEQUENCE [LARGE SCALE GENOMIC DNA]</scope>
    <source>
        <strain evidence="2 3">R-16034</strain>
    </source>
</reference>
<dbReference type="EMBL" id="CATWHI010000011">
    <property type="protein sequence ID" value="CAJ0744825.1"/>
    <property type="molecule type" value="Genomic_DNA"/>
</dbReference>
<protein>
    <recommendedName>
        <fullName evidence="4">C2H2-type domain-containing protein</fullName>
    </recommendedName>
</protein>
<dbReference type="AlphaFoldDB" id="A0AB72X763"/>
<evidence type="ECO:0000313" key="3">
    <source>
        <dbReference type="Proteomes" id="UP001189225"/>
    </source>
</evidence>
<dbReference type="Proteomes" id="UP001189225">
    <property type="component" value="Unassembled WGS sequence"/>
</dbReference>
<keyword evidence="1" id="KW-0812">Transmembrane</keyword>
<keyword evidence="3" id="KW-1185">Reference proteome</keyword>
<accession>A0AB72X763</accession>